<dbReference type="STRING" id="2018661.A0A2A2J468"/>
<accession>A0A2A2J468</accession>
<keyword evidence="3" id="KW-1185">Reference proteome</keyword>
<dbReference type="InterPro" id="IPR015655">
    <property type="entry name" value="PP2C"/>
</dbReference>
<dbReference type="Gene3D" id="3.60.40.10">
    <property type="entry name" value="PPM-type phosphatase domain"/>
    <property type="match status" value="1"/>
</dbReference>
<dbReference type="InterPro" id="IPR036457">
    <property type="entry name" value="PPM-type-like_dom_sf"/>
</dbReference>
<evidence type="ECO:0000259" key="1">
    <source>
        <dbReference type="PROSITE" id="PS51746"/>
    </source>
</evidence>
<evidence type="ECO:0000313" key="3">
    <source>
        <dbReference type="Proteomes" id="UP000218231"/>
    </source>
</evidence>
<dbReference type="Pfam" id="PF00481">
    <property type="entry name" value="PP2C"/>
    <property type="match status" value="1"/>
</dbReference>
<dbReference type="EMBL" id="LIAE01010693">
    <property type="protein sequence ID" value="PAV56576.1"/>
    <property type="molecule type" value="Genomic_DNA"/>
</dbReference>
<name>A0A2A2J468_9BILA</name>
<dbReference type="Proteomes" id="UP000218231">
    <property type="component" value="Unassembled WGS sequence"/>
</dbReference>
<organism evidence="2 3">
    <name type="scientific">Diploscapter pachys</name>
    <dbReference type="NCBI Taxonomy" id="2018661"/>
    <lineage>
        <taxon>Eukaryota</taxon>
        <taxon>Metazoa</taxon>
        <taxon>Ecdysozoa</taxon>
        <taxon>Nematoda</taxon>
        <taxon>Chromadorea</taxon>
        <taxon>Rhabditida</taxon>
        <taxon>Rhabditina</taxon>
        <taxon>Rhabditomorpha</taxon>
        <taxon>Rhabditoidea</taxon>
        <taxon>Rhabditidae</taxon>
        <taxon>Diploscapter</taxon>
    </lineage>
</organism>
<dbReference type="SUPFAM" id="SSF81606">
    <property type="entry name" value="PP2C-like"/>
    <property type="match status" value="1"/>
</dbReference>
<dbReference type="GO" id="GO:0004722">
    <property type="term" value="F:protein serine/threonine phosphatase activity"/>
    <property type="evidence" value="ECO:0007669"/>
    <property type="project" value="InterPro"/>
</dbReference>
<dbReference type="AlphaFoldDB" id="A0A2A2J468"/>
<proteinExistence type="predicted"/>
<dbReference type="PANTHER" id="PTHR47992">
    <property type="entry name" value="PROTEIN PHOSPHATASE"/>
    <property type="match status" value="1"/>
</dbReference>
<evidence type="ECO:0000313" key="2">
    <source>
        <dbReference type="EMBL" id="PAV56576.1"/>
    </source>
</evidence>
<dbReference type="InterPro" id="IPR001932">
    <property type="entry name" value="PPM-type_phosphatase-like_dom"/>
</dbReference>
<dbReference type="CDD" id="cd00143">
    <property type="entry name" value="PP2Cc"/>
    <property type="match status" value="1"/>
</dbReference>
<gene>
    <name evidence="2" type="ORF">WR25_13494</name>
</gene>
<dbReference type="PROSITE" id="PS51746">
    <property type="entry name" value="PPM_2"/>
    <property type="match status" value="1"/>
</dbReference>
<feature type="domain" description="PPM-type phosphatase" evidence="1">
    <location>
        <begin position="17"/>
        <end position="334"/>
    </location>
</feature>
<reference evidence="2 3" key="1">
    <citation type="journal article" date="2017" name="Curr. Biol.">
        <title>Genome architecture and evolution of a unichromosomal asexual nematode.</title>
        <authorList>
            <person name="Fradin H."/>
            <person name="Zegar C."/>
            <person name="Gutwein M."/>
            <person name="Lucas J."/>
            <person name="Kovtun M."/>
            <person name="Corcoran D."/>
            <person name="Baugh L.R."/>
            <person name="Kiontke K."/>
            <person name="Gunsalus K."/>
            <person name="Fitch D.H."/>
            <person name="Piano F."/>
        </authorList>
    </citation>
    <scope>NUCLEOTIDE SEQUENCE [LARGE SCALE GENOMIC DNA]</scope>
    <source>
        <strain evidence="2">PF1309</strain>
    </source>
</reference>
<dbReference type="OrthoDB" id="10049211at2759"/>
<protein>
    <recommendedName>
        <fullName evidence="1">PPM-type phosphatase domain-containing protein</fullName>
    </recommendedName>
</protein>
<comment type="caution">
    <text evidence="2">The sequence shown here is derived from an EMBL/GenBank/DDBJ whole genome shotgun (WGS) entry which is preliminary data.</text>
</comment>
<dbReference type="SMART" id="SM00332">
    <property type="entry name" value="PP2Cc"/>
    <property type="match status" value="1"/>
</dbReference>
<sequence>MMDDNEGFADTFPTCPNSGIGKASGGRYARNKSFKADHMEYDSAMHIDVNSVQLYGIFCGFNGGSTVSKLTMNRMVFEVFQSEQPITKMLHPNEVCISLKRKFENVAKWYTEKVMGDMLTRRLMLKESESDHTDELSEINQKIRQGTTAILILKIDHDVYVLNCGTSMALAITGDPSYPVIKLNEFLHDTDNPEEANRLSDLGVKPSAVFRPTRAIGNFDRSIYYNEDEHLVDATSSPIISIPDVYHYVIEDIWKSLVIISDGVVQNLKEFNVEDIPIEVHERLREDHTVQSTAQSLVDTFARRHQDAYTRNADEKSEGLSNKREEMTVIYIKLQDTDYYEDINSTSNNSTLENSQPMVEDGPYEPYVDLEEVDPNMVREIAKFLLAEEPSQSTKF</sequence>